<feature type="region of interest" description="Disordered" evidence="8">
    <location>
        <begin position="103"/>
        <end position="135"/>
    </location>
</feature>
<dbReference type="FunFam" id="3.30.160.60:FF:000072">
    <property type="entry name" value="zinc finger protein 143 isoform X1"/>
    <property type="match status" value="1"/>
</dbReference>
<protein>
    <recommendedName>
        <fullName evidence="9">C2H2-type domain-containing protein</fullName>
    </recommendedName>
</protein>
<dbReference type="GO" id="GO:0000978">
    <property type="term" value="F:RNA polymerase II cis-regulatory region sequence-specific DNA binding"/>
    <property type="evidence" value="ECO:0007669"/>
    <property type="project" value="TreeGrafter"/>
</dbReference>
<keyword evidence="11" id="KW-1185">Reference proteome</keyword>
<evidence type="ECO:0000256" key="2">
    <source>
        <dbReference type="ARBA" id="ARBA00022723"/>
    </source>
</evidence>
<gene>
    <name evidence="10" type="ORF">CLODIP_2_CD09202</name>
</gene>
<comment type="subcellular location">
    <subcellularLocation>
        <location evidence="1">Nucleus</location>
    </subcellularLocation>
</comment>
<dbReference type="InterPro" id="IPR036236">
    <property type="entry name" value="Znf_C2H2_sf"/>
</dbReference>
<dbReference type="PANTHER" id="PTHR24390:SF244">
    <property type="entry name" value="LD33778P-RELATED"/>
    <property type="match status" value="1"/>
</dbReference>
<feature type="domain" description="C2H2-type" evidence="9">
    <location>
        <begin position="484"/>
        <end position="512"/>
    </location>
</feature>
<feature type="domain" description="C2H2-type" evidence="9">
    <location>
        <begin position="428"/>
        <end position="455"/>
    </location>
</feature>
<keyword evidence="2" id="KW-0479">Metal-binding</keyword>
<reference evidence="10 11" key="1">
    <citation type="submission" date="2020-04" db="EMBL/GenBank/DDBJ databases">
        <authorList>
            <person name="Alioto T."/>
            <person name="Alioto T."/>
            <person name="Gomez Garrido J."/>
        </authorList>
    </citation>
    <scope>NUCLEOTIDE SEQUENCE [LARGE SCALE GENOMIC DNA]</scope>
</reference>
<feature type="domain" description="C2H2-type" evidence="9">
    <location>
        <begin position="335"/>
        <end position="363"/>
    </location>
</feature>
<feature type="domain" description="C2H2-type" evidence="9">
    <location>
        <begin position="216"/>
        <end position="240"/>
    </location>
</feature>
<evidence type="ECO:0000313" key="10">
    <source>
        <dbReference type="EMBL" id="CAB3364518.1"/>
    </source>
</evidence>
<comment type="caution">
    <text evidence="10">The sequence shown here is derived from an EMBL/GenBank/DDBJ whole genome shotgun (WGS) entry which is preliminary data.</text>
</comment>
<keyword evidence="4 7" id="KW-0863">Zinc-finger</keyword>
<dbReference type="SUPFAM" id="SSF57716">
    <property type="entry name" value="Glucocorticoid receptor-like (DNA-binding domain)"/>
    <property type="match status" value="1"/>
</dbReference>
<keyword evidence="6" id="KW-0539">Nucleus</keyword>
<dbReference type="GO" id="GO:0006357">
    <property type="term" value="P:regulation of transcription by RNA polymerase II"/>
    <property type="evidence" value="ECO:0007669"/>
    <property type="project" value="TreeGrafter"/>
</dbReference>
<dbReference type="InterPro" id="IPR012934">
    <property type="entry name" value="Znf_AD"/>
</dbReference>
<organism evidence="10 11">
    <name type="scientific">Cloeon dipterum</name>
    <dbReference type="NCBI Taxonomy" id="197152"/>
    <lineage>
        <taxon>Eukaryota</taxon>
        <taxon>Metazoa</taxon>
        <taxon>Ecdysozoa</taxon>
        <taxon>Arthropoda</taxon>
        <taxon>Hexapoda</taxon>
        <taxon>Insecta</taxon>
        <taxon>Pterygota</taxon>
        <taxon>Palaeoptera</taxon>
        <taxon>Ephemeroptera</taxon>
        <taxon>Pisciforma</taxon>
        <taxon>Baetidae</taxon>
        <taxon>Cloeon</taxon>
    </lineage>
</organism>
<evidence type="ECO:0000256" key="8">
    <source>
        <dbReference type="SAM" id="MobiDB-lite"/>
    </source>
</evidence>
<feature type="domain" description="C2H2-type" evidence="9">
    <location>
        <begin position="399"/>
        <end position="426"/>
    </location>
</feature>
<feature type="domain" description="C2H2-type" evidence="9">
    <location>
        <begin position="278"/>
        <end position="305"/>
    </location>
</feature>
<dbReference type="Gene3D" id="3.30.160.60">
    <property type="entry name" value="Classic Zinc Finger"/>
    <property type="match status" value="6"/>
</dbReference>
<evidence type="ECO:0000256" key="4">
    <source>
        <dbReference type="ARBA" id="ARBA00022771"/>
    </source>
</evidence>
<name>A0A8S1C0Y0_9INSE</name>
<dbReference type="Proteomes" id="UP000494165">
    <property type="component" value="Unassembled WGS sequence"/>
</dbReference>
<dbReference type="Pfam" id="PF12874">
    <property type="entry name" value="zf-met"/>
    <property type="match status" value="1"/>
</dbReference>
<proteinExistence type="predicted"/>
<evidence type="ECO:0000313" key="11">
    <source>
        <dbReference type="Proteomes" id="UP000494165"/>
    </source>
</evidence>
<dbReference type="FunFam" id="3.30.160.60:FF:002711">
    <property type="entry name" value="Zinc finger protein 16"/>
    <property type="match status" value="1"/>
</dbReference>
<accession>A0A8S1C0Y0</accession>
<evidence type="ECO:0000259" key="9">
    <source>
        <dbReference type="PROSITE" id="PS50157"/>
    </source>
</evidence>
<dbReference type="Pfam" id="PF00096">
    <property type="entry name" value="zf-C2H2"/>
    <property type="match status" value="4"/>
</dbReference>
<evidence type="ECO:0000256" key="5">
    <source>
        <dbReference type="ARBA" id="ARBA00022833"/>
    </source>
</evidence>
<dbReference type="PANTHER" id="PTHR24390">
    <property type="entry name" value="ZINC FINGER PROTEIN"/>
    <property type="match status" value="1"/>
</dbReference>
<dbReference type="SMART" id="SM00355">
    <property type="entry name" value="ZnF_C2H2"/>
    <property type="match status" value="11"/>
</dbReference>
<feature type="domain" description="C2H2-type" evidence="9">
    <location>
        <begin position="249"/>
        <end position="277"/>
    </location>
</feature>
<evidence type="ECO:0000256" key="1">
    <source>
        <dbReference type="ARBA" id="ARBA00004123"/>
    </source>
</evidence>
<dbReference type="EMBL" id="CADEPI010000016">
    <property type="protein sequence ID" value="CAB3364518.1"/>
    <property type="molecule type" value="Genomic_DNA"/>
</dbReference>
<dbReference type="GO" id="GO:0003700">
    <property type="term" value="F:DNA-binding transcription factor activity"/>
    <property type="evidence" value="ECO:0007669"/>
    <property type="project" value="TreeGrafter"/>
</dbReference>
<feature type="domain" description="C2H2-type" evidence="9">
    <location>
        <begin position="456"/>
        <end position="483"/>
    </location>
</feature>
<dbReference type="OrthoDB" id="1095242at2759"/>
<sequence>MEESGSNLSDLCRLCGAASTERKDLRSDELATQLQNLRFQPTWDDGLPCGACPACVLKLAEVHDFVAAMKRTDDLLRALLATSKEPPDLSFLDAGDTQSLCLEEPEQEQPESTKKRKSSSCPGRESKKPKRESSICEKLAEMSSKMKETEELNAKLNLPGSSGCLLEMIGKNQSKPRGRIQLDSSETSIRVCEQCNIMFSRPELLEQHRGAEHLVFQCQVCGANFNTALILASHLKRNVHRVALKDTKWTCAECFMVCKDKGSMLEHVRSVHTNERPFPCHLCERRFAVKRALTLHVREHKKDWSHVCRFCGKGFLIKEYCEIHVRRYHTNERPFQCDRCEAKYASKLQLSEHIIAKHEGGRPEQIFTCQVCKKKFKGSTGFKYHVQTHDVPLDERKKFKCELCDAAFIRKPALIKHVKRHKGEQEMFECRLCGKKLATAHGLELHLVVHSGEKNHVCEFCGKAFAAAGTLKVHIRSHTGEKPYQCKFCPKKFSQRSSIKVHMRNVHQYEDTVDKLNMYLLT</sequence>
<dbReference type="GO" id="GO:0005634">
    <property type="term" value="C:nucleus"/>
    <property type="evidence" value="ECO:0007669"/>
    <property type="project" value="UniProtKB-SubCell"/>
</dbReference>
<dbReference type="SMART" id="SM00868">
    <property type="entry name" value="zf-AD"/>
    <property type="match status" value="2"/>
</dbReference>
<feature type="domain" description="C2H2-type" evidence="9">
    <location>
        <begin position="367"/>
        <end position="389"/>
    </location>
</feature>
<evidence type="ECO:0000256" key="3">
    <source>
        <dbReference type="ARBA" id="ARBA00022737"/>
    </source>
</evidence>
<dbReference type="PROSITE" id="PS00028">
    <property type="entry name" value="ZINC_FINGER_C2H2_1"/>
    <property type="match status" value="10"/>
</dbReference>
<keyword evidence="3" id="KW-0677">Repeat</keyword>
<evidence type="ECO:0000256" key="6">
    <source>
        <dbReference type="ARBA" id="ARBA00023242"/>
    </source>
</evidence>
<feature type="domain" description="C2H2-type" evidence="9">
    <location>
        <begin position="306"/>
        <end position="334"/>
    </location>
</feature>
<dbReference type="PROSITE" id="PS50157">
    <property type="entry name" value="ZINC_FINGER_C2H2_2"/>
    <property type="match status" value="10"/>
</dbReference>
<evidence type="ECO:0000256" key="7">
    <source>
        <dbReference type="PROSITE-ProRule" id="PRU00042"/>
    </source>
</evidence>
<keyword evidence="5" id="KW-0862">Zinc</keyword>
<dbReference type="InterPro" id="IPR013087">
    <property type="entry name" value="Znf_C2H2_type"/>
</dbReference>
<dbReference type="SUPFAM" id="SSF57667">
    <property type="entry name" value="beta-beta-alpha zinc fingers"/>
    <property type="match status" value="6"/>
</dbReference>
<dbReference type="GO" id="GO:0008270">
    <property type="term" value="F:zinc ion binding"/>
    <property type="evidence" value="ECO:0007669"/>
    <property type="project" value="UniProtKB-KW"/>
</dbReference>
<dbReference type="AlphaFoldDB" id="A0A8S1C0Y0"/>